<feature type="domain" description="Endonuclease/exonuclease/phosphatase" evidence="1">
    <location>
        <begin position="48"/>
        <end position="188"/>
    </location>
</feature>
<sequence length="246" mass="28683">MSMGLQAQKTQTWRWKRLYLRVFDQESVKDTLLLSTFLMMSNINKILVWNCRGAASSSFYRNCKNCLDIHHPEILAIMETHISPLKLQQSFQLMGFDGFNYSENRGFAGGIIVVWKSNKVDVEEASKHFQYIHLKIKMQNGGYWFFTTVYASPVEDLRTELWDELGRMANIMDDRWLVAGDFNDILGPNEKKGGAVVNRRKCSLFRDRIDACSLIDLGAVGSKYTWRGPIHNKERIFEQFRSRYEQ</sequence>
<evidence type="ECO:0000313" key="3">
    <source>
        <dbReference type="Proteomes" id="UP000236291"/>
    </source>
</evidence>
<dbReference type="InterPro" id="IPR036691">
    <property type="entry name" value="Endo/exonu/phosph_ase_sf"/>
</dbReference>
<dbReference type="AlphaFoldDB" id="A0A2K3PQW6"/>
<dbReference type="Pfam" id="PF03372">
    <property type="entry name" value="Exo_endo_phos"/>
    <property type="match status" value="1"/>
</dbReference>
<proteinExistence type="predicted"/>
<reference evidence="2 3" key="2">
    <citation type="journal article" date="2017" name="Front. Plant Sci.">
        <title>Gene Classification and Mining of Molecular Markers Useful in Red Clover (Trifolium pratense) Breeding.</title>
        <authorList>
            <person name="Istvanek J."/>
            <person name="Dluhosova J."/>
            <person name="Dluhos P."/>
            <person name="Patkova L."/>
            <person name="Nedelnik J."/>
            <person name="Repkova J."/>
        </authorList>
    </citation>
    <scope>NUCLEOTIDE SEQUENCE [LARGE SCALE GENOMIC DNA]</scope>
    <source>
        <strain evidence="3">cv. Tatra</strain>
        <tissue evidence="2">Young leaves</tissue>
    </source>
</reference>
<dbReference type="GO" id="GO:0003824">
    <property type="term" value="F:catalytic activity"/>
    <property type="evidence" value="ECO:0007669"/>
    <property type="project" value="InterPro"/>
</dbReference>
<dbReference type="SUPFAM" id="SSF56219">
    <property type="entry name" value="DNase I-like"/>
    <property type="match status" value="1"/>
</dbReference>
<dbReference type="PANTHER" id="PTHR35218:SF9">
    <property type="entry name" value="ENDONUCLEASE_EXONUCLEASE_PHOSPHATASE DOMAIN-CONTAINING PROTEIN"/>
    <property type="match status" value="1"/>
</dbReference>
<accession>A0A2K3PQW6</accession>
<evidence type="ECO:0000313" key="2">
    <source>
        <dbReference type="EMBL" id="PNY17667.1"/>
    </source>
</evidence>
<dbReference type="Proteomes" id="UP000236291">
    <property type="component" value="Unassembled WGS sequence"/>
</dbReference>
<protein>
    <recommendedName>
        <fullName evidence="1">Endonuclease/exonuclease/phosphatase domain-containing protein</fullName>
    </recommendedName>
</protein>
<evidence type="ECO:0000259" key="1">
    <source>
        <dbReference type="Pfam" id="PF03372"/>
    </source>
</evidence>
<dbReference type="EMBL" id="ASHM01009563">
    <property type="protein sequence ID" value="PNY17667.1"/>
    <property type="molecule type" value="Genomic_DNA"/>
</dbReference>
<dbReference type="InterPro" id="IPR005135">
    <property type="entry name" value="Endo/exonuclease/phosphatase"/>
</dbReference>
<organism evidence="2 3">
    <name type="scientific">Trifolium pratense</name>
    <name type="common">Red clover</name>
    <dbReference type="NCBI Taxonomy" id="57577"/>
    <lineage>
        <taxon>Eukaryota</taxon>
        <taxon>Viridiplantae</taxon>
        <taxon>Streptophyta</taxon>
        <taxon>Embryophyta</taxon>
        <taxon>Tracheophyta</taxon>
        <taxon>Spermatophyta</taxon>
        <taxon>Magnoliopsida</taxon>
        <taxon>eudicotyledons</taxon>
        <taxon>Gunneridae</taxon>
        <taxon>Pentapetalae</taxon>
        <taxon>rosids</taxon>
        <taxon>fabids</taxon>
        <taxon>Fabales</taxon>
        <taxon>Fabaceae</taxon>
        <taxon>Papilionoideae</taxon>
        <taxon>50 kb inversion clade</taxon>
        <taxon>NPAAA clade</taxon>
        <taxon>Hologalegina</taxon>
        <taxon>IRL clade</taxon>
        <taxon>Trifolieae</taxon>
        <taxon>Trifolium</taxon>
    </lineage>
</organism>
<dbReference type="Gene3D" id="3.60.10.10">
    <property type="entry name" value="Endonuclease/exonuclease/phosphatase"/>
    <property type="match status" value="1"/>
</dbReference>
<comment type="caution">
    <text evidence="2">The sequence shown here is derived from an EMBL/GenBank/DDBJ whole genome shotgun (WGS) entry which is preliminary data.</text>
</comment>
<gene>
    <name evidence="2" type="ORF">L195_g014415</name>
</gene>
<dbReference type="PANTHER" id="PTHR35218">
    <property type="entry name" value="RNASE H DOMAIN-CONTAINING PROTEIN"/>
    <property type="match status" value="1"/>
</dbReference>
<reference evidence="2 3" key="1">
    <citation type="journal article" date="2014" name="Am. J. Bot.">
        <title>Genome assembly and annotation for red clover (Trifolium pratense; Fabaceae).</title>
        <authorList>
            <person name="Istvanek J."/>
            <person name="Jaros M."/>
            <person name="Krenek A."/>
            <person name="Repkova J."/>
        </authorList>
    </citation>
    <scope>NUCLEOTIDE SEQUENCE [LARGE SCALE GENOMIC DNA]</scope>
    <source>
        <strain evidence="3">cv. Tatra</strain>
        <tissue evidence="2">Young leaves</tissue>
    </source>
</reference>
<name>A0A2K3PQW6_TRIPR</name>